<reference evidence="6 7" key="1">
    <citation type="journal article" date="2015" name="Nature">
        <title>rRNA introns, odd ribosomes, and small enigmatic genomes across a large radiation of phyla.</title>
        <authorList>
            <person name="Brown C.T."/>
            <person name="Hug L.A."/>
            <person name="Thomas B.C."/>
            <person name="Sharon I."/>
            <person name="Castelle C.J."/>
            <person name="Singh A."/>
            <person name="Wilkins M.J."/>
            <person name="Williams K.H."/>
            <person name="Banfield J.F."/>
        </authorList>
    </citation>
    <scope>NUCLEOTIDE SEQUENCE [LARGE SCALE GENOMIC DNA]</scope>
</reference>
<dbReference type="InterPro" id="IPR000086">
    <property type="entry name" value="NUDIX_hydrolase_dom"/>
</dbReference>
<dbReference type="PANTHER" id="PTHR43046:SF12">
    <property type="entry name" value="GDP-MANNOSE MANNOSYL HYDROLASE"/>
    <property type="match status" value="1"/>
</dbReference>
<gene>
    <name evidence="6" type="ORF">UY55_C0002G0036</name>
</gene>
<comment type="caution">
    <text evidence="6">The sequence shown here is derived from an EMBL/GenBank/DDBJ whole genome shotgun (WGS) entry which is preliminary data.</text>
</comment>
<evidence type="ECO:0000313" key="6">
    <source>
        <dbReference type="EMBL" id="KKW14980.1"/>
    </source>
</evidence>
<comment type="similarity">
    <text evidence="4">Belongs to the Nudix hydrolase family.</text>
</comment>
<organism evidence="6 7">
    <name type="scientific">Candidatus Jorgensenbacteria bacterium GW2011_GWB1_50_10</name>
    <dbReference type="NCBI Taxonomy" id="1618665"/>
    <lineage>
        <taxon>Bacteria</taxon>
        <taxon>Candidatus Joergenseniibacteriota</taxon>
    </lineage>
</organism>
<evidence type="ECO:0000256" key="3">
    <source>
        <dbReference type="ARBA" id="ARBA00022842"/>
    </source>
</evidence>
<dbReference type="PROSITE" id="PS51462">
    <property type="entry name" value="NUDIX"/>
    <property type="match status" value="1"/>
</dbReference>
<name>A0A0G1W8K2_9BACT</name>
<feature type="domain" description="Nudix hydrolase" evidence="5">
    <location>
        <begin position="8"/>
        <end position="137"/>
    </location>
</feature>
<dbReference type="GO" id="GO:0016787">
    <property type="term" value="F:hydrolase activity"/>
    <property type="evidence" value="ECO:0007669"/>
    <property type="project" value="UniProtKB-KW"/>
</dbReference>
<dbReference type="STRING" id="1618665.UY55_C0002G0036"/>
<dbReference type="InterPro" id="IPR020084">
    <property type="entry name" value="NUDIX_hydrolase_CS"/>
</dbReference>
<keyword evidence="3" id="KW-0460">Magnesium</keyword>
<proteinExistence type="inferred from homology"/>
<protein>
    <recommendedName>
        <fullName evidence="5">Nudix hydrolase domain-containing protein</fullName>
    </recommendedName>
</protein>
<comment type="cofactor">
    <cofactor evidence="1">
        <name>Mg(2+)</name>
        <dbReference type="ChEBI" id="CHEBI:18420"/>
    </cofactor>
</comment>
<dbReference type="PROSITE" id="PS00893">
    <property type="entry name" value="NUDIX_BOX"/>
    <property type="match status" value="1"/>
</dbReference>
<dbReference type="PRINTS" id="PR00502">
    <property type="entry name" value="NUDIXFAMILY"/>
</dbReference>
<dbReference type="Pfam" id="PF00293">
    <property type="entry name" value="NUDIX"/>
    <property type="match status" value="1"/>
</dbReference>
<dbReference type="EMBL" id="LCQK01000002">
    <property type="protein sequence ID" value="KKW14980.1"/>
    <property type="molecule type" value="Genomic_DNA"/>
</dbReference>
<evidence type="ECO:0000256" key="2">
    <source>
        <dbReference type="ARBA" id="ARBA00022801"/>
    </source>
</evidence>
<dbReference type="SUPFAM" id="SSF55811">
    <property type="entry name" value="Nudix"/>
    <property type="match status" value="1"/>
</dbReference>
<evidence type="ECO:0000313" key="7">
    <source>
        <dbReference type="Proteomes" id="UP000034224"/>
    </source>
</evidence>
<dbReference type="InterPro" id="IPR015797">
    <property type="entry name" value="NUDIX_hydrolase-like_dom_sf"/>
</dbReference>
<dbReference type="InterPro" id="IPR020476">
    <property type="entry name" value="Nudix_hydrolase"/>
</dbReference>
<accession>A0A0G1W8K2</accession>
<sequence length="145" mass="16610">MTPKNYNYAEVVASALIVNREKKVLLIKSHKWGEKYLLPGGHVELGETILEAAKREGEEETGLKLKPLYCVNIGELINDPAFHRKAHLVYFHVLCEALTDDVKLDDRELKEFFWKSPEEAMKLGVHKSIENYIKGVKIEISSKVF</sequence>
<evidence type="ECO:0000256" key="1">
    <source>
        <dbReference type="ARBA" id="ARBA00001946"/>
    </source>
</evidence>
<dbReference type="Gene3D" id="3.90.79.10">
    <property type="entry name" value="Nucleoside Triphosphate Pyrophosphohydrolase"/>
    <property type="match status" value="1"/>
</dbReference>
<dbReference type="AlphaFoldDB" id="A0A0G1W8K2"/>
<keyword evidence="2 4" id="KW-0378">Hydrolase</keyword>
<dbReference type="Proteomes" id="UP000034224">
    <property type="component" value="Unassembled WGS sequence"/>
</dbReference>
<evidence type="ECO:0000256" key="4">
    <source>
        <dbReference type="RuleBase" id="RU003476"/>
    </source>
</evidence>
<dbReference type="PANTHER" id="PTHR43046">
    <property type="entry name" value="GDP-MANNOSE MANNOSYL HYDROLASE"/>
    <property type="match status" value="1"/>
</dbReference>
<evidence type="ECO:0000259" key="5">
    <source>
        <dbReference type="PROSITE" id="PS51462"/>
    </source>
</evidence>